<protein>
    <recommendedName>
        <fullName evidence="5">Secreted protein</fullName>
    </recommendedName>
</protein>
<proteinExistence type="predicted"/>
<feature type="chain" id="PRO_5005467422" description="Secreted protein" evidence="2">
    <location>
        <begin position="22"/>
        <end position="67"/>
    </location>
</feature>
<dbReference type="EMBL" id="CP010945">
    <property type="protein sequence ID" value="AKV05034.1"/>
    <property type="molecule type" value="Genomic_DNA"/>
</dbReference>
<evidence type="ECO:0000313" key="3">
    <source>
        <dbReference type="EMBL" id="AKV05034.1"/>
    </source>
</evidence>
<evidence type="ECO:0000256" key="1">
    <source>
        <dbReference type="SAM" id="MobiDB-lite"/>
    </source>
</evidence>
<feature type="compositionally biased region" description="Polar residues" evidence="1">
    <location>
        <begin position="52"/>
        <end position="67"/>
    </location>
</feature>
<dbReference type="RefSeq" id="WP_017340948.1">
    <property type="nucleotide sequence ID" value="NZ_CP010945.1"/>
</dbReference>
<dbReference type="NCBIfam" id="NF041599">
    <property type="entry name" value="reg_PtrA_PA2808"/>
    <property type="match status" value="1"/>
</dbReference>
<organism evidence="3 4">
    <name type="scientific">Pseudomonas fluorescens NCIMB 11764</name>
    <dbReference type="NCBI Taxonomy" id="1221522"/>
    <lineage>
        <taxon>Bacteria</taxon>
        <taxon>Pseudomonadati</taxon>
        <taxon>Pseudomonadota</taxon>
        <taxon>Gammaproteobacteria</taxon>
        <taxon>Pseudomonadales</taxon>
        <taxon>Pseudomonadaceae</taxon>
        <taxon>Pseudomonas</taxon>
    </lineage>
</organism>
<evidence type="ECO:0000313" key="4">
    <source>
        <dbReference type="Proteomes" id="UP000017175"/>
    </source>
</evidence>
<evidence type="ECO:0000256" key="2">
    <source>
        <dbReference type="SAM" id="SignalP"/>
    </source>
</evidence>
<feature type="region of interest" description="Disordered" evidence="1">
    <location>
        <begin position="47"/>
        <end position="67"/>
    </location>
</feature>
<dbReference type="AlphaFoldDB" id="A0A0K1QGZ1"/>
<dbReference type="Proteomes" id="UP000017175">
    <property type="component" value="Chromosome"/>
</dbReference>
<gene>
    <name evidence="3" type="ORF">B723_01010</name>
</gene>
<reference evidence="3 4" key="1">
    <citation type="journal article" date="2012" name="J. Bacteriol.">
        <title>Draft genome sequence of the cyanide-utilizing bacterium Pseudomonas fluorescens strain NCIMB 11764.</title>
        <authorList>
            <person name="Vilo C.A."/>
            <person name="Benedik M.J."/>
            <person name="Kunz D.A."/>
            <person name="Dong Q."/>
        </authorList>
    </citation>
    <scope>NUCLEOTIDE SEQUENCE [LARGE SCALE GENOMIC DNA]</scope>
    <source>
        <strain evidence="3 4">NCIMB 11764</strain>
    </source>
</reference>
<keyword evidence="2" id="KW-0732">Signal</keyword>
<accession>A0A0K1QGZ1</accession>
<sequence length="67" mass="6896">MKTLKALLIVTLMSASVAAMAEGGGDTVAAKMEAARESAMVTYQKSEHATAVASNHQTASNDVARSN</sequence>
<name>A0A0K1QGZ1_PSEFL</name>
<dbReference type="OrthoDB" id="6942635at2"/>
<evidence type="ECO:0008006" key="5">
    <source>
        <dbReference type="Google" id="ProtNLM"/>
    </source>
</evidence>
<feature type="signal peptide" evidence="2">
    <location>
        <begin position="1"/>
        <end position="21"/>
    </location>
</feature>